<dbReference type="OrthoDB" id="46969at2759"/>
<evidence type="ECO:0000256" key="1">
    <source>
        <dbReference type="SAM" id="MobiDB-lite"/>
    </source>
</evidence>
<evidence type="ECO:0000313" key="4">
    <source>
        <dbReference type="EMBL" id="EJK76759.1"/>
    </source>
</evidence>
<dbReference type="SUPFAM" id="SSF82199">
    <property type="entry name" value="SET domain"/>
    <property type="match status" value="2"/>
</dbReference>
<reference evidence="4 5" key="1">
    <citation type="journal article" date="2012" name="Genome Biol.">
        <title>Genome and low-iron response of an oceanic diatom adapted to chronic iron limitation.</title>
        <authorList>
            <person name="Lommer M."/>
            <person name="Specht M."/>
            <person name="Roy A.S."/>
            <person name="Kraemer L."/>
            <person name="Andreson R."/>
            <person name="Gutowska M.A."/>
            <person name="Wolf J."/>
            <person name="Bergner S.V."/>
            <person name="Schilhabel M.B."/>
            <person name="Klostermeier U.C."/>
            <person name="Beiko R.G."/>
            <person name="Rosenstiel P."/>
            <person name="Hippler M."/>
            <person name="Laroche J."/>
        </authorList>
    </citation>
    <scope>NUCLEOTIDE SEQUENCE [LARGE SCALE GENOMIC DNA]</scope>
    <source>
        <strain evidence="4 5">CCMP1005</strain>
    </source>
</reference>
<evidence type="ECO:0000256" key="2">
    <source>
        <dbReference type="SAM" id="SignalP"/>
    </source>
</evidence>
<dbReference type="eggNOG" id="ENOG502RK07">
    <property type="taxonomic scope" value="Eukaryota"/>
</dbReference>
<dbReference type="Proteomes" id="UP000266841">
    <property type="component" value="Unassembled WGS sequence"/>
</dbReference>
<gene>
    <name evidence="4" type="ORF">THAOC_01461</name>
</gene>
<feature type="signal peptide" evidence="2">
    <location>
        <begin position="1"/>
        <end position="24"/>
    </location>
</feature>
<feature type="chain" id="PRO_5003841840" description="SET domain-containing protein" evidence="2">
    <location>
        <begin position="25"/>
        <end position="517"/>
    </location>
</feature>
<dbReference type="InterPro" id="IPR046341">
    <property type="entry name" value="SET_dom_sf"/>
</dbReference>
<dbReference type="EMBL" id="AGNL01001737">
    <property type="protein sequence ID" value="EJK76759.1"/>
    <property type="molecule type" value="Genomic_DNA"/>
</dbReference>
<keyword evidence="2" id="KW-0732">Signal</keyword>
<comment type="caution">
    <text evidence="4">The sequence shown here is derived from an EMBL/GenBank/DDBJ whole genome shotgun (WGS) entry which is preliminary data.</text>
</comment>
<name>K0TIC7_THAOC</name>
<evidence type="ECO:0000259" key="3">
    <source>
        <dbReference type="PROSITE" id="PS50280"/>
    </source>
</evidence>
<proteinExistence type="predicted"/>
<dbReference type="Pfam" id="PF00856">
    <property type="entry name" value="SET"/>
    <property type="match status" value="2"/>
</dbReference>
<organism evidence="4 5">
    <name type="scientific">Thalassiosira oceanica</name>
    <name type="common">Marine diatom</name>
    <dbReference type="NCBI Taxonomy" id="159749"/>
    <lineage>
        <taxon>Eukaryota</taxon>
        <taxon>Sar</taxon>
        <taxon>Stramenopiles</taxon>
        <taxon>Ochrophyta</taxon>
        <taxon>Bacillariophyta</taxon>
        <taxon>Coscinodiscophyceae</taxon>
        <taxon>Thalassiosirophycidae</taxon>
        <taxon>Thalassiosirales</taxon>
        <taxon>Thalassiosiraceae</taxon>
        <taxon>Thalassiosira</taxon>
    </lineage>
</organism>
<dbReference type="InterPro" id="IPR001214">
    <property type="entry name" value="SET_dom"/>
</dbReference>
<protein>
    <recommendedName>
        <fullName evidence="3">SET domain-containing protein</fullName>
    </recommendedName>
</protein>
<feature type="domain" description="SET" evidence="3">
    <location>
        <begin position="381"/>
        <end position="506"/>
    </location>
</feature>
<dbReference type="PROSITE" id="PS50280">
    <property type="entry name" value="SET"/>
    <property type="match status" value="2"/>
</dbReference>
<sequence length="517" mass="58967">MAPVHWVALLGILILEWKNLDTFALASSATVDASGNVQMDSSHDNDAEDEPPTATHPPRMQTPISDFPDYWQEYTYEDIRFYFECEQTQASLDKPLPSMDEWSFMRSVYNSVVDPDKTWGDPVPPTEGYSIEIGRPEPPPFHAKASPGLGRGLFSSRDIKKGEVVHDGTHSDVVFPTADHWRKYVFSLPTDLACDTTEWHWMQRLEPGGPYKMVGSINISILMNSAGDEWEMDESVRPNTLPRELYSDRRFYATRDIKKGEEILTDYDVYTTRWYEVFGPFDDSEYLDDEEEVSYISDSINTDETKWPVGWERMSFDYIWNVMDCAPLRDDPNKPLPTIEDWTTMREVYTQVVDTAKTFVDPIPPTMGYTYGKSEDGEALPPPYHARTSPGKGRGLFASRNIKMGELVHRGGHESDVVFPDGMSWRRYVLTLPNRLACTIADWNWTQRLEDGGPLRMIVNLNIAAMMNSGGYGAEEANVLPRNPTSFEYYATRDIAEGEEILMDYKSFETNWAGVGL</sequence>
<feature type="region of interest" description="Disordered" evidence="1">
    <location>
        <begin position="35"/>
        <end position="63"/>
    </location>
</feature>
<accession>K0TIC7</accession>
<dbReference type="Gene3D" id="2.170.270.10">
    <property type="entry name" value="SET domain"/>
    <property type="match status" value="2"/>
</dbReference>
<evidence type="ECO:0000313" key="5">
    <source>
        <dbReference type="Proteomes" id="UP000266841"/>
    </source>
</evidence>
<keyword evidence="5" id="KW-1185">Reference proteome</keyword>
<feature type="domain" description="SET" evidence="3">
    <location>
        <begin position="139"/>
        <end position="268"/>
    </location>
</feature>
<dbReference type="AlphaFoldDB" id="K0TIC7"/>